<evidence type="ECO:0000313" key="1">
    <source>
        <dbReference type="EMBL" id="KAK1281396.1"/>
    </source>
</evidence>
<proteinExistence type="predicted"/>
<keyword evidence="2" id="KW-1185">Reference proteome</keyword>
<comment type="caution">
    <text evidence="1">The sequence shown here is derived from an EMBL/GenBank/DDBJ whole genome shotgun (WGS) entry which is preliminary data.</text>
</comment>
<organism evidence="1 2">
    <name type="scientific">Acorus gramineus</name>
    <name type="common">Dwarf sweet flag</name>
    <dbReference type="NCBI Taxonomy" id="55184"/>
    <lineage>
        <taxon>Eukaryota</taxon>
        <taxon>Viridiplantae</taxon>
        <taxon>Streptophyta</taxon>
        <taxon>Embryophyta</taxon>
        <taxon>Tracheophyta</taxon>
        <taxon>Spermatophyta</taxon>
        <taxon>Magnoliopsida</taxon>
        <taxon>Liliopsida</taxon>
        <taxon>Acoraceae</taxon>
        <taxon>Acorus</taxon>
    </lineage>
</organism>
<evidence type="ECO:0000313" key="2">
    <source>
        <dbReference type="Proteomes" id="UP001179952"/>
    </source>
</evidence>
<name>A0AAV9BY02_ACOGR</name>
<protein>
    <submittedName>
        <fullName evidence="1">Uncharacterized protein</fullName>
    </submittedName>
</protein>
<dbReference type="EMBL" id="JAUJYN010000001">
    <property type="protein sequence ID" value="KAK1281396.1"/>
    <property type="molecule type" value="Genomic_DNA"/>
</dbReference>
<gene>
    <name evidence="1" type="ORF">QJS04_geneDACA004664</name>
</gene>
<sequence>MDGGGEKIPVDVVRLVAVEQHVLIEKPVKHIERDNKRLLEKMKQRIDRFYLDLDILPPQTTLKMMRRVDNLSYWSRYKEAREQVQ</sequence>
<accession>A0AAV9BY02</accession>
<dbReference type="AlphaFoldDB" id="A0AAV9BY02"/>
<reference evidence="1" key="2">
    <citation type="submission" date="2023-06" db="EMBL/GenBank/DDBJ databases">
        <authorList>
            <person name="Ma L."/>
            <person name="Liu K.-W."/>
            <person name="Li Z."/>
            <person name="Hsiao Y.-Y."/>
            <person name="Qi Y."/>
            <person name="Fu T."/>
            <person name="Tang G."/>
            <person name="Zhang D."/>
            <person name="Sun W.-H."/>
            <person name="Liu D.-K."/>
            <person name="Li Y."/>
            <person name="Chen G.-Z."/>
            <person name="Liu X.-D."/>
            <person name="Liao X.-Y."/>
            <person name="Jiang Y.-T."/>
            <person name="Yu X."/>
            <person name="Hao Y."/>
            <person name="Huang J."/>
            <person name="Zhao X.-W."/>
            <person name="Ke S."/>
            <person name="Chen Y.-Y."/>
            <person name="Wu W.-L."/>
            <person name="Hsu J.-L."/>
            <person name="Lin Y.-F."/>
            <person name="Huang M.-D."/>
            <person name="Li C.-Y."/>
            <person name="Huang L."/>
            <person name="Wang Z.-W."/>
            <person name="Zhao X."/>
            <person name="Zhong W.-Y."/>
            <person name="Peng D.-H."/>
            <person name="Ahmad S."/>
            <person name="Lan S."/>
            <person name="Zhang J.-S."/>
            <person name="Tsai W.-C."/>
            <person name="Van De Peer Y."/>
            <person name="Liu Z.-J."/>
        </authorList>
    </citation>
    <scope>NUCLEOTIDE SEQUENCE</scope>
    <source>
        <strain evidence="1">SCP</strain>
        <tissue evidence="1">Leaves</tissue>
    </source>
</reference>
<reference evidence="1" key="1">
    <citation type="journal article" date="2023" name="Nat. Commun.">
        <title>Diploid and tetraploid genomes of Acorus and the evolution of monocots.</title>
        <authorList>
            <person name="Ma L."/>
            <person name="Liu K.W."/>
            <person name="Li Z."/>
            <person name="Hsiao Y.Y."/>
            <person name="Qi Y."/>
            <person name="Fu T."/>
            <person name="Tang G.D."/>
            <person name="Zhang D."/>
            <person name="Sun W.H."/>
            <person name="Liu D.K."/>
            <person name="Li Y."/>
            <person name="Chen G.Z."/>
            <person name="Liu X.D."/>
            <person name="Liao X.Y."/>
            <person name="Jiang Y.T."/>
            <person name="Yu X."/>
            <person name="Hao Y."/>
            <person name="Huang J."/>
            <person name="Zhao X.W."/>
            <person name="Ke S."/>
            <person name="Chen Y.Y."/>
            <person name="Wu W.L."/>
            <person name="Hsu J.L."/>
            <person name="Lin Y.F."/>
            <person name="Huang M.D."/>
            <person name="Li C.Y."/>
            <person name="Huang L."/>
            <person name="Wang Z.W."/>
            <person name="Zhao X."/>
            <person name="Zhong W.Y."/>
            <person name="Peng D.H."/>
            <person name="Ahmad S."/>
            <person name="Lan S."/>
            <person name="Zhang J.S."/>
            <person name="Tsai W.C."/>
            <person name="Van de Peer Y."/>
            <person name="Liu Z.J."/>
        </authorList>
    </citation>
    <scope>NUCLEOTIDE SEQUENCE</scope>
    <source>
        <strain evidence="1">SCP</strain>
    </source>
</reference>
<dbReference type="Proteomes" id="UP001179952">
    <property type="component" value="Unassembled WGS sequence"/>
</dbReference>